<dbReference type="PROSITE" id="PS51379">
    <property type="entry name" value="4FE4S_FER_2"/>
    <property type="match status" value="2"/>
</dbReference>
<dbReference type="InterPro" id="IPR017900">
    <property type="entry name" value="4Fe4S_Fe_S_CS"/>
</dbReference>
<dbReference type="InterPro" id="IPR009016">
    <property type="entry name" value="Fe_hydrogenase"/>
</dbReference>
<dbReference type="InterPro" id="IPR050340">
    <property type="entry name" value="Cytosolic_Fe-S_CAF"/>
</dbReference>
<dbReference type="InterPro" id="IPR004108">
    <property type="entry name" value="Fe_hydrogenase_lsu_C"/>
</dbReference>
<dbReference type="GO" id="GO:0046872">
    <property type="term" value="F:metal ion binding"/>
    <property type="evidence" value="ECO:0007669"/>
    <property type="project" value="UniProtKB-KW"/>
</dbReference>
<reference evidence="8 10" key="1">
    <citation type="submission" date="2014-07" db="EMBL/GenBank/DDBJ databases">
        <title>Porphyromonadaceae bacterium OUH 308042 = ATCC BAA-2681 = DSM 28342 draft genome.</title>
        <authorList>
            <person name="Sydenham T.V."/>
            <person name="Hasman H."/>
            <person name="Justensen U.S."/>
        </authorList>
    </citation>
    <scope>NUCLEOTIDE SEQUENCE [LARGE SCALE GENOMIC DNA]</scope>
    <source>
        <strain evidence="8 10">OUH 308042</strain>
    </source>
</reference>
<keyword evidence="3" id="KW-0408">Iron</keyword>
<dbReference type="GO" id="GO:0051539">
    <property type="term" value="F:4 iron, 4 sulfur cluster binding"/>
    <property type="evidence" value="ECO:0007669"/>
    <property type="project" value="UniProtKB-KW"/>
</dbReference>
<evidence type="ECO:0000259" key="5">
    <source>
        <dbReference type="PROSITE" id="PS51379"/>
    </source>
</evidence>
<dbReference type="OrthoDB" id="1091152at2"/>
<dbReference type="EMBL" id="JPIU01000038">
    <property type="protein sequence ID" value="KIO44809.1"/>
    <property type="molecule type" value="Genomic_DNA"/>
</dbReference>
<evidence type="ECO:0000313" key="9">
    <source>
        <dbReference type="Proteomes" id="UP000031937"/>
    </source>
</evidence>
<evidence type="ECO:0000256" key="4">
    <source>
        <dbReference type="ARBA" id="ARBA00023014"/>
    </source>
</evidence>
<dbReference type="PROSITE" id="PS51656">
    <property type="entry name" value="4FE4S"/>
    <property type="match status" value="1"/>
</dbReference>
<dbReference type="InterPro" id="IPR007202">
    <property type="entry name" value="4Fe-4S_dom"/>
</dbReference>
<evidence type="ECO:0000313" key="10">
    <source>
        <dbReference type="Proteomes" id="UP000031980"/>
    </source>
</evidence>
<gene>
    <name evidence="8" type="ORF">BA92_07225</name>
    <name evidence="7" type="ORF">IE90_12825</name>
</gene>
<organism evidence="8 10">
    <name type="scientific">Sanguibacteroides justesenii</name>
    <dbReference type="NCBI Taxonomy" id="1547597"/>
    <lineage>
        <taxon>Bacteria</taxon>
        <taxon>Pseudomonadati</taxon>
        <taxon>Bacteroidota</taxon>
        <taxon>Bacteroidia</taxon>
        <taxon>Bacteroidales</taxon>
        <taxon>Porphyromonadaceae</taxon>
        <taxon>Sanguibacteroides</taxon>
    </lineage>
</organism>
<feature type="domain" description="4Fe-4S ferredoxin-type" evidence="5">
    <location>
        <begin position="33"/>
        <end position="62"/>
    </location>
</feature>
<dbReference type="AlphaFoldDB" id="A0A0C3RGV3"/>
<dbReference type="Gene3D" id="3.30.70.20">
    <property type="match status" value="1"/>
</dbReference>
<evidence type="ECO:0000313" key="8">
    <source>
        <dbReference type="EMBL" id="KIO44809.1"/>
    </source>
</evidence>
<dbReference type="Gene3D" id="3.40.950.10">
    <property type="entry name" value="Fe-only Hydrogenase (Larger Subunit), Chain L, domain 3"/>
    <property type="match status" value="1"/>
</dbReference>
<proteinExistence type="predicted"/>
<comment type="caution">
    <text evidence="8">The sequence shown here is derived from an EMBL/GenBank/DDBJ whole genome shotgun (WGS) entry which is preliminary data.</text>
</comment>
<dbReference type="RefSeq" id="WP_041504219.1">
    <property type="nucleotide sequence ID" value="NZ_JPIT01000032.1"/>
</dbReference>
<dbReference type="InterPro" id="IPR017896">
    <property type="entry name" value="4Fe4S_Fe-S-bd"/>
</dbReference>
<keyword evidence="10" id="KW-1185">Reference proteome</keyword>
<keyword evidence="4" id="KW-0411">Iron-sulfur</keyword>
<dbReference type="Proteomes" id="UP000031937">
    <property type="component" value="Unassembled WGS sequence"/>
</dbReference>
<sequence>MQLRPIYTVPDNCQDCYKCIRECPVKAIRIEDNKASIIEDRCIYCGHCTQVCPTGAKKVRDGLTRAKLTLEKYPKVILSLAPSYVSEFEGIAANVLIAAIKRLGFTAVSETALGAEIVSDRTEKFLEQAENGVYISSACPVVVEYIRKYSSEHVRNITPIVSPMLAHAKILKKIYGEDIKIVFAGPCICKKLEADYFNNLVDVVITFKDLKEWLEKAEINLKDKALEQSEEKFVPYRSGLGAYYPIEGGMLQGMHKPKKPVHNMAFSDLSTIKDVLKHLDSQRKEDSIFLELLACKGGCINGPAKLSHVSPALKRYEIIHKADLGNPKEDFKDIDLQILFCKDPHIVEHQYTEEEIKQAMAVVGKNGPEDELNCSGCGYDSCRDFAIAMLEGRAEENMCVSYMRKIAHDKATVLLQKIPAGVLLVNAELKVMDMNQRCATLMGEDIASIYEVDPGLYGVDLKNICSFEDLFRAVLTTGKEITERQIREDDKTWILSIYNIQPHRLVFGLLQDLREPGVQKEWMLEKTQEVIKKHMETVQQVACLLGENAAFTDATLRTVMEAYKKQDDLTTL</sequence>
<dbReference type="SUPFAM" id="SSF53920">
    <property type="entry name" value="Fe-only hydrogenase"/>
    <property type="match status" value="1"/>
</dbReference>
<protein>
    <submittedName>
        <fullName evidence="8">Fe-S cluster protein</fullName>
    </submittedName>
</protein>
<evidence type="ECO:0000313" key="7">
    <source>
        <dbReference type="EMBL" id="KIO43094.1"/>
    </source>
</evidence>
<evidence type="ECO:0000256" key="2">
    <source>
        <dbReference type="ARBA" id="ARBA00022723"/>
    </source>
</evidence>
<dbReference type="EMBL" id="JPIT01000032">
    <property type="protein sequence ID" value="KIO43094.1"/>
    <property type="molecule type" value="Genomic_DNA"/>
</dbReference>
<keyword evidence="1" id="KW-0004">4Fe-4S</keyword>
<feature type="domain" description="4Fe-4S ferredoxin-type" evidence="5">
    <location>
        <begin position="3"/>
        <end position="32"/>
    </location>
</feature>
<dbReference type="PROSITE" id="PS00198">
    <property type="entry name" value="4FE4S_FER_1"/>
    <property type="match status" value="1"/>
</dbReference>
<feature type="domain" description="4Fe-4S" evidence="6">
    <location>
        <begin position="355"/>
        <end position="416"/>
    </location>
</feature>
<dbReference type="Gene3D" id="1.10.15.40">
    <property type="entry name" value="Electron transport complex subunit B, putative Fe-S cluster"/>
    <property type="match status" value="1"/>
</dbReference>
<accession>A0A0C3RGV3</accession>
<evidence type="ECO:0000259" key="6">
    <source>
        <dbReference type="PROSITE" id="PS51656"/>
    </source>
</evidence>
<evidence type="ECO:0000256" key="1">
    <source>
        <dbReference type="ARBA" id="ARBA00022485"/>
    </source>
</evidence>
<name>A0A0C3RGV3_9PORP</name>
<dbReference type="SUPFAM" id="SSF54862">
    <property type="entry name" value="4Fe-4S ferredoxins"/>
    <property type="match status" value="1"/>
</dbReference>
<dbReference type="PANTHER" id="PTHR11615">
    <property type="entry name" value="NITRATE, FORMATE, IRON DEHYDROGENASE"/>
    <property type="match status" value="1"/>
</dbReference>
<reference evidence="7 9" key="2">
    <citation type="submission" date="2014-07" db="EMBL/GenBank/DDBJ databases">
        <title>Porphyromonadaceae bacterium OUH 334697 = ATCC BAA-2682 = DSM 28341 draft genome.</title>
        <authorList>
            <person name="Sydenham T.V."/>
            <person name="Hasman H."/>
            <person name="Justesen U.S."/>
        </authorList>
    </citation>
    <scope>NUCLEOTIDE SEQUENCE [LARGE SCALE GENOMIC DNA]</scope>
    <source>
        <strain evidence="7 9">OUH 334697</strain>
    </source>
</reference>
<keyword evidence="2" id="KW-0479">Metal-binding</keyword>
<dbReference type="Pfam" id="PF04060">
    <property type="entry name" value="FeS"/>
    <property type="match status" value="1"/>
</dbReference>
<dbReference type="Pfam" id="PF02906">
    <property type="entry name" value="Fe_hyd_lg_C"/>
    <property type="match status" value="1"/>
</dbReference>
<evidence type="ECO:0000256" key="3">
    <source>
        <dbReference type="ARBA" id="ARBA00023004"/>
    </source>
</evidence>
<dbReference type="Proteomes" id="UP000031980">
    <property type="component" value="Unassembled WGS sequence"/>
</dbReference>
<dbReference type="Pfam" id="PF12838">
    <property type="entry name" value="Fer4_7"/>
    <property type="match status" value="1"/>
</dbReference>